<feature type="compositionally biased region" description="Low complexity" evidence="1">
    <location>
        <begin position="10"/>
        <end position="46"/>
    </location>
</feature>
<gene>
    <name evidence="2" type="primary">ORF222891</name>
</gene>
<dbReference type="EMBL" id="HACG01053242">
    <property type="protein sequence ID" value="CEL00113.1"/>
    <property type="molecule type" value="Transcribed_RNA"/>
</dbReference>
<protein>
    <submittedName>
        <fullName evidence="2">Uncharacterized protein</fullName>
    </submittedName>
</protein>
<evidence type="ECO:0000313" key="2">
    <source>
        <dbReference type="EMBL" id="CEL00113.1"/>
    </source>
</evidence>
<feature type="region of interest" description="Disordered" evidence="1">
    <location>
        <begin position="1"/>
        <end position="79"/>
    </location>
</feature>
<proteinExistence type="predicted"/>
<reference evidence="2" key="1">
    <citation type="submission" date="2014-12" db="EMBL/GenBank/DDBJ databases">
        <title>Insight into the proteome of Arion vulgaris.</title>
        <authorList>
            <person name="Aradska J."/>
            <person name="Bulat T."/>
            <person name="Smidak R."/>
            <person name="Sarate P."/>
            <person name="Gangsoo J."/>
            <person name="Sialana F."/>
            <person name="Bilban M."/>
            <person name="Lubec G."/>
        </authorList>
    </citation>
    <scope>NUCLEOTIDE SEQUENCE</scope>
    <source>
        <tissue evidence="2">Skin</tissue>
    </source>
</reference>
<name>A0A0B7C4I2_9EUPU</name>
<organism evidence="2">
    <name type="scientific">Arion vulgaris</name>
    <dbReference type="NCBI Taxonomy" id="1028688"/>
    <lineage>
        <taxon>Eukaryota</taxon>
        <taxon>Metazoa</taxon>
        <taxon>Spiralia</taxon>
        <taxon>Lophotrochozoa</taxon>
        <taxon>Mollusca</taxon>
        <taxon>Gastropoda</taxon>
        <taxon>Heterobranchia</taxon>
        <taxon>Euthyneura</taxon>
        <taxon>Panpulmonata</taxon>
        <taxon>Eupulmonata</taxon>
        <taxon>Stylommatophora</taxon>
        <taxon>Helicina</taxon>
        <taxon>Arionoidea</taxon>
        <taxon>Arionidae</taxon>
        <taxon>Arion</taxon>
    </lineage>
</organism>
<feature type="non-terminal residue" evidence="2">
    <location>
        <position position="1"/>
    </location>
</feature>
<accession>A0A0B7C4I2</accession>
<evidence type="ECO:0000256" key="1">
    <source>
        <dbReference type="SAM" id="MobiDB-lite"/>
    </source>
</evidence>
<feature type="non-terminal residue" evidence="2">
    <location>
        <position position="79"/>
    </location>
</feature>
<dbReference type="AlphaFoldDB" id="A0A0B7C4I2"/>
<feature type="compositionally biased region" description="Polar residues" evidence="1">
    <location>
        <begin position="47"/>
        <end position="79"/>
    </location>
</feature>
<sequence>NPSLSLSSTNNQGHNNIQGSNIIGSNSAFTSTISSSSSTVWPTSMSGNSLANTTTLPPNMSRLQVNPLSSQWQTGSILG</sequence>